<evidence type="ECO:0000313" key="3">
    <source>
        <dbReference type="Proteomes" id="UP000762676"/>
    </source>
</evidence>
<organism evidence="2 3">
    <name type="scientific">Elysia marginata</name>
    <dbReference type="NCBI Taxonomy" id="1093978"/>
    <lineage>
        <taxon>Eukaryota</taxon>
        <taxon>Metazoa</taxon>
        <taxon>Spiralia</taxon>
        <taxon>Lophotrochozoa</taxon>
        <taxon>Mollusca</taxon>
        <taxon>Gastropoda</taxon>
        <taxon>Heterobranchia</taxon>
        <taxon>Euthyneura</taxon>
        <taxon>Panpulmonata</taxon>
        <taxon>Sacoglossa</taxon>
        <taxon>Placobranchoidea</taxon>
        <taxon>Plakobranchidae</taxon>
        <taxon>Elysia</taxon>
    </lineage>
</organism>
<feature type="transmembrane region" description="Helical" evidence="1">
    <location>
        <begin position="12"/>
        <end position="31"/>
    </location>
</feature>
<name>A0AAV4IIQ5_9GAST</name>
<keyword evidence="1" id="KW-1133">Transmembrane helix</keyword>
<keyword evidence="1" id="KW-0472">Membrane</keyword>
<proteinExistence type="predicted"/>
<evidence type="ECO:0000313" key="2">
    <source>
        <dbReference type="EMBL" id="GFS09037.1"/>
    </source>
</evidence>
<dbReference type="EMBL" id="BMAT01002554">
    <property type="protein sequence ID" value="GFS09037.1"/>
    <property type="molecule type" value="Genomic_DNA"/>
</dbReference>
<reference evidence="2 3" key="1">
    <citation type="journal article" date="2021" name="Elife">
        <title>Chloroplast acquisition without the gene transfer in kleptoplastic sea slugs, Plakobranchus ocellatus.</title>
        <authorList>
            <person name="Maeda T."/>
            <person name="Takahashi S."/>
            <person name="Yoshida T."/>
            <person name="Shimamura S."/>
            <person name="Takaki Y."/>
            <person name="Nagai Y."/>
            <person name="Toyoda A."/>
            <person name="Suzuki Y."/>
            <person name="Arimoto A."/>
            <person name="Ishii H."/>
            <person name="Satoh N."/>
            <person name="Nishiyama T."/>
            <person name="Hasebe M."/>
            <person name="Maruyama T."/>
            <person name="Minagawa J."/>
            <person name="Obokata J."/>
            <person name="Shigenobu S."/>
        </authorList>
    </citation>
    <scope>NUCLEOTIDE SEQUENCE [LARGE SCALE GENOMIC DNA]</scope>
</reference>
<sequence>MEGLRPRGISVSTVTFLVLLVSIVVMTMLAVTPEVEGWPSGRDKKILACRFLKQNGFNLPPECNPKTDWH</sequence>
<accession>A0AAV4IIQ5</accession>
<evidence type="ECO:0000256" key="1">
    <source>
        <dbReference type="SAM" id="Phobius"/>
    </source>
</evidence>
<keyword evidence="1" id="KW-0812">Transmembrane</keyword>
<protein>
    <submittedName>
        <fullName evidence="2">Uncharacterized protein</fullName>
    </submittedName>
</protein>
<gene>
    <name evidence="2" type="ORF">ElyMa_001288500</name>
</gene>
<keyword evidence="3" id="KW-1185">Reference proteome</keyword>
<dbReference type="AlphaFoldDB" id="A0AAV4IIQ5"/>
<dbReference type="Proteomes" id="UP000762676">
    <property type="component" value="Unassembled WGS sequence"/>
</dbReference>
<comment type="caution">
    <text evidence="2">The sequence shown here is derived from an EMBL/GenBank/DDBJ whole genome shotgun (WGS) entry which is preliminary data.</text>
</comment>